<evidence type="ECO:0000256" key="2">
    <source>
        <dbReference type="ARBA" id="ARBA00007951"/>
    </source>
</evidence>
<dbReference type="OrthoDB" id="107551at2"/>
<dbReference type="InterPro" id="IPR057739">
    <property type="entry name" value="Glyco_hydro_29_N"/>
</dbReference>
<dbReference type="PANTHER" id="PTHR10030">
    <property type="entry name" value="ALPHA-L-FUCOSIDASE"/>
    <property type="match status" value="1"/>
</dbReference>
<evidence type="ECO:0000256" key="1">
    <source>
        <dbReference type="ARBA" id="ARBA00004071"/>
    </source>
</evidence>
<dbReference type="STRING" id="1168035.SAMN05444280_1552"/>
<dbReference type="SUPFAM" id="SSF51445">
    <property type="entry name" value="(Trans)glycosidases"/>
    <property type="match status" value="1"/>
</dbReference>
<dbReference type="PRINTS" id="PR00741">
    <property type="entry name" value="GLHYDRLASE29"/>
</dbReference>
<dbReference type="InterPro" id="IPR000933">
    <property type="entry name" value="Glyco_hydro_29"/>
</dbReference>
<keyword evidence="4 8" id="KW-0732">Signal</keyword>
<feature type="chain" id="PRO_5013200816" description="alpha-L-fucosidase" evidence="8">
    <location>
        <begin position="22"/>
        <end position="446"/>
    </location>
</feature>
<dbReference type="GO" id="GO:0016139">
    <property type="term" value="P:glycoside catabolic process"/>
    <property type="evidence" value="ECO:0007669"/>
    <property type="project" value="TreeGrafter"/>
</dbReference>
<dbReference type="PANTHER" id="PTHR10030:SF37">
    <property type="entry name" value="ALPHA-L-FUCOSIDASE-RELATED"/>
    <property type="match status" value="1"/>
</dbReference>
<keyword evidence="11" id="KW-1185">Reference proteome</keyword>
<dbReference type="AlphaFoldDB" id="A0A1M6P9T5"/>
<dbReference type="SMART" id="SM00812">
    <property type="entry name" value="Alpha_L_fucos"/>
    <property type="match status" value="1"/>
</dbReference>
<reference evidence="10 11" key="1">
    <citation type="submission" date="2016-11" db="EMBL/GenBank/DDBJ databases">
        <authorList>
            <person name="Jaros S."/>
            <person name="Januszkiewicz K."/>
            <person name="Wedrychowicz H."/>
        </authorList>
    </citation>
    <scope>NUCLEOTIDE SEQUENCE [LARGE SCALE GENOMIC DNA]</scope>
    <source>
        <strain evidence="10 11">DSM 27063</strain>
    </source>
</reference>
<evidence type="ECO:0000256" key="3">
    <source>
        <dbReference type="ARBA" id="ARBA00012662"/>
    </source>
</evidence>
<feature type="site" description="May be important for catalysis" evidence="7">
    <location>
        <position position="259"/>
    </location>
</feature>
<gene>
    <name evidence="10" type="ORF">SAMN05444280_1552</name>
</gene>
<dbReference type="Pfam" id="PF01120">
    <property type="entry name" value="Alpha_L_fucos"/>
    <property type="match status" value="1"/>
</dbReference>
<organism evidence="10 11">
    <name type="scientific">Tangfeifania diversioriginum</name>
    <dbReference type="NCBI Taxonomy" id="1168035"/>
    <lineage>
        <taxon>Bacteria</taxon>
        <taxon>Pseudomonadati</taxon>
        <taxon>Bacteroidota</taxon>
        <taxon>Bacteroidia</taxon>
        <taxon>Marinilabiliales</taxon>
        <taxon>Prolixibacteraceae</taxon>
        <taxon>Tangfeifania</taxon>
    </lineage>
</organism>
<dbReference type="InterPro" id="IPR017853">
    <property type="entry name" value="GH"/>
</dbReference>
<name>A0A1M6P9T5_9BACT</name>
<feature type="domain" description="Glycoside hydrolase family 29 N-terminal" evidence="9">
    <location>
        <begin position="17"/>
        <end position="325"/>
    </location>
</feature>
<dbReference type="Gene3D" id="3.20.20.80">
    <property type="entry name" value="Glycosidases"/>
    <property type="match status" value="1"/>
</dbReference>
<keyword evidence="5" id="KW-0378">Hydrolase</keyword>
<comment type="function">
    <text evidence="1">Alpha-L-fucosidase is responsible for hydrolyzing the alpha-1,6-linked fucose joined to the reducing-end N-acetylglucosamine of the carbohydrate moieties of glycoproteins.</text>
</comment>
<sequence>MKKVILLLIFFSFLFISHAQKNETNELNFIDLNQPDRLQWFSDMGFGMFIHFSFDSQLGIVISHSMAGASNDYLKRYVHELPKTFNPKEFSPENIAILAKLVGMKYIVFTTKHHSGFCMWDTQTTKFNIMNTPYGKDLLAEYVKAVREAGLAVGFYYSPEDFNFLYKNGLQVRRQFTVPLSEPVMKKYMELVEQQCTELMTNYGNIDIIFFDGGEGLLQEKCKKTVWELQPNIVVTRGAIKTPEQSILRLLSHKPWESCITLGTQWAFKPTNETYKTGTRLIEILIETLSKGGNLLLNVGPKPNGQLPEEQEALLREIAAWSFINREAIEKVSPWVLPNEENIWFTWRPQEKTLYAFLTKISDWPRGVRKEFLLKSVLASEKTEVSVLGQSGELVEYQPKVDATTLFKQKEEGLYVSCVRAQRIYNNHKWQNPIVLKITYASPAFN</sequence>
<feature type="signal peptide" evidence="8">
    <location>
        <begin position="1"/>
        <end position="21"/>
    </location>
</feature>
<proteinExistence type="inferred from homology"/>
<dbReference type="GO" id="GO:0005764">
    <property type="term" value="C:lysosome"/>
    <property type="evidence" value="ECO:0007669"/>
    <property type="project" value="TreeGrafter"/>
</dbReference>
<evidence type="ECO:0000313" key="10">
    <source>
        <dbReference type="EMBL" id="SHK04741.1"/>
    </source>
</evidence>
<comment type="similarity">
    <text evidence="2">Belongs to the glycosyl hydrolase 29 family.</text>
</comment>
<dbReference type="RefSeq" id="WP_073173956.1">
    <property type="nucleotide sequence ID" value="NZ_FQZE01000055.1"/>
</dbReference>
<evidence type="ECO:0000259" key="9">
    <source>
        <dbReference type="Pfam" id="PF01120"/>
    </source>
</evidence>
<dbReference type="Proteomes" id="UP000184050">
    <property type="component" value="Unassembled WGS sequence"/>
</dbReference>
<evidence type="ECO:0000256" key="6">
    <source>
        <dbReference type="ARBA" id="ARBA00023295"/>
    </source>
</evidence>
<accession>A0A1M6P9T5</accession>
<dbReference type="EMBL" id="FQZE01000055">
    <property type="protein sequence ID" value="SHK04741.1"/>
    <property type="molecule type" value="Genomic_DNA"/>
</dbReference>
<evidence type="ECO:0000313" key="11">
    <source>
        <dbReference type="Proteomes" id="UP000184050"/>
    </source>
</evidence>
<dbReference type="EC" id="3.2.1.51" evidence="3"/>
<dbReference type="GO" id="GO:0006004">
    <property type="term" value="P:fucose metabolic process"/>
    <property type="evidence" value="ECO:0007669"/>
    <property type="project" value="InterPro"/>
</dbReference>
<evidence type="ECO:0000256" key="4">
    <source>
        <dbReference type="ARBA" id="ARBA00022729"/>
    </source>
</evidence>
<evidence type="ECO:0000256" key="7">
    <source>
        <dbReference type="PIRSR" id="PIRSR001092-1"/>
    </source>
</evidence>
<dbReference type="PIRSF" id="PIRSF001092">
    <property type="entry name" value="Alpha-L-fucosidase"/>
    <property type="match status" value="1"/>
</dbReference>
<dbReference type="InterPro" id="IPR016286">
    <property type="entry name" value="FUC_metazoa-typ"/>
</dbReference>
<evidence type="ECO:0000256" key="5">
    <source>
        <dbReference type="ARBA" id="ARBA00022801"/>
    </source>
</evidence>
<protein>
    <recommendedName>
        <fullName evidence="3">alpha-L-fucosidase</fullName>
        <ecNumber evidence="3">3.2.1.51</ecNumber>
    </recommendedName>
</protein>
<dbReference type="GO" id="GO:0004560">
    <property type="term" value="F:alpha-L-fucosidase activity"/>
    <property type="evidence" value="ECO:0007669"/>
    <property type="project" value="InterPro"/>
</dbReference>
<evidence type="ECO:0000256" key="8">
    <source>
        <dbReference type="SAM" id="SignalP"/>
    </source>
</evidence>
<keyword evidence="6" id="KW-0326">Glycosidase</keyword>